<sequence length="269" mass="30120">MDDCTPLGIQSGTEISGKGIKGQPPSRVYPSLFSSLPLKPSTASQALSAMFKLKLSRCQDLRSLRNQDPHFSRLAFTPFVSRPSTPTFHYSLFSIPPYRSDSPFSQAARFQHAVASSHALNPAISQSATRHFEHLAMGHSLSSTLPTLRRCLVFKPNQDLRRTLLNTPQDPLRFEATHLWLLMSPSRPSPCARLLPGPLRSSSAHLHGSSIVPALSLPLNRCWCSSRRLKARSRPQWETAQGLKISRPQVQPQDFKTTRLKFKTRFKTP</sequence>
<comment type="caution">
    <text evidence="1">The sequence shown here is derived from an EMBL/GenBank/DDBJ whole genome shotgun (WGS) entry which is preliminary data.</text>
</comment>
<name>A0AAD6ZS02_9AGAR</name>
<evidence type="ECO:0000313" key="2">
    <source>
        <dbReference type="Proteomes" id="UP001218218"/>
    </source>
</evidence>
<dbReference type="AlphaFoldDB" id="A0AAD6ZS02"/>
<evidence type="ECO:0000313" key="1">
    <source>
        <dbReference type="EMBL" id="KAJ7336301.1"/>
    </source>
</evidence>
<keyword evidence="2" id="KW-1185">Reference proteome</keyword>
<gene>
    <name evidence="1" type="ORF">DFH08DRAFT_965184</name>
</gene>
<dbReference type="Proteomes" id="UP001218218">
    <property type="component" value="Unassembled WGS sequence"/>
</dbReference>
<proteinExistence type="predicted"/>
<reference evidence="1" key="1">
    <citation type="submission" date="2023-03" db="EMBL/GenBank/DDBJ databases">
        <title>Massive genome expansion in bonnet fungi (Mycena s.s.) driven by repeated elements and novel gene families across ecological guilds.</title>
        <authorList>
            <consortium name="Lawrence Berkeley National Laboratory"/>
            <person name="Harder C.B."/>
            <person name="Miyauchi S."/>
            <person name="Viragh M."/>
            <person name="Kuo A."/>
            <person name="Thoen E."/>
            <person name="Andreopoulos B."/>
            <person name="Lu D."/>
            <person name="Skrede I."/>
            <person name="Drula E."/>
            <person name="Henrissat B."/>
            <person name="Morin E."/>
            <person name="Kohler A."/>
            <person name="Barry K."/>
            <person name="LaButti K."/>
            <person name="Morin E."/>
            <person name="Salamov A."/>
            <person name="Lipzen A."/>
            <person name="Mereny Z."/>
            <person name="Hegedus B."/>
            <person name="Baldrian P."/>
            <person name="Stursova M."/>
            <person name="Weitz H."/>
            <person name="Taylor A."/>
            <person name="Grigoriev I.V."/>
            <person name="Nagy L.G."/>
            <person name="Martin F."/>
            <person name="Kauserud H."/>
        </authorList>
    </citation>
    <scope>NUCLEOTIDE SEQUENCE</scope>
    <source>
        <strain evidence="1">CBHHK002</strain>
    </source>
</reference>
<organism evidence="1 2">
    <name type="scientific">Mycena albidolilacea</name>
    <dbReference type="NCBI Taxonomy" id="1033008"/>
    <lineage>
        <taxon>Eukaryota</taxon>
        <taxon>Fungi</taxon>
        <taxon>Dikarya</taxon>
        <taxon>Basidiomycota</taxon>
        <taxon>Agaricomycotina</taxon>
        <taxon>Agaricomycetes</taxon>
        <taxon>Agaricomycetidae</taxon>
        <taxon>Agaricales</taxon>
        <taxon>Marasmiineae</taxon>
        <taxon>Mycenaceae</taxon>
        <taxon>Mycena</taxon>
    </lineage>
</organism>
<accession>A0AAD6ZS02</accession>
<dbReference type="EMBL" id="JARIHO010000031">
    <property type="protein sequence ID" value="KAJ7336301.1"/>
    <property type="molecule type" value="Genomic_DNA"/>
</dbReference>
<protein>
    <submittedName>
        <fullName evidence="1">Uncharacterized protein</fullName>
    </submittedName>
</protein>